<keyword evidence="2" id="KW-0229">DNA integration</keyword>
<keyword evidence="9" id="KW-1185">Reference proteome</keyword>
<proteinExistence type="inferred from homology"/>
<evidence type="ECO:0000259" key="7">
    <source>
        <dbReference type="PROSITE" id="PS51900"/>
    </source>
</evidence>
<dbReference type="GO" id="GO:0015074">
    <property type="term" value="P:DNA integration"/>
    <property type="evidence" value="ECO:0007669"/>
    <property type="project" value="UniProtKB-KW"/>
</dbReference>
<reference evidence="8" key="1">
    <citation type="submission" date="2020-03" db="EMBL/GenBank/DDBJ databases">
        <title>Roseovarius gahaiensis sp. nov., isolated from Gahai Saline Lake, China.</title>
        <authorList>
            <person name="Sun X."/>
        </authorList>
    </citation>
    <scope>NUCLEOTIDE SEQUENCE</scope>
    <source>
        <strain evidence="8">GH877</strain>
    </source>
</reference>
<dbReference type="InterPro" id="IPR050808">
    <property type="entry name" value="Phage_Integrase"/>
</dbReference>
<name>A0A967EFM5_9RHOB</name>
<dbReference type="Gene3D" id="1.10.443.10">
    <property type="entry name" value="Intergrase catalytic core"/>
    <property type="match status" value="1"/>
</dbReference>
<dbReference type="AlphaFoldDB" id="A0A967EFM5"/>
<dbReference type="Pfam" id="PF14659">
    <property type="entry name" value="Phage_int_SAM_3"/>
    <property type="match status" value="1"/>
</dbReference>
<keyword evidence="3 5" id="KW-0238">DNA-binding</keyword>
<dbReference type="EMBL" id="JAAORB010000007">
    <property type="protein sequence ID" value="NHQ73981.1"/>
    <property type="molecule type" value="Genomic_DNA"/>
</dbReference>
<dbReference type="InterPro" id="IPR004107">
    <property type="entry name" value="Integrase_SAM-like_N"/>
</dbReference>
<evidence type="ECO:0000256" key="2">
    <source>
        <dbReference type="ARBA" id="ARBA00022908"/>
    </source>
</evidence>
<dbReference type="GO" id="GO:0006310">
    <property type="term" value="P:DNA recombination"/>
    <property type="evidence" value="ECO:0007669"/>
    <property type="project" value="UniProtKB-KW"/>
</dbReference>
<evidence type="ECO:0000259" key="6">
    <source>
        <dbReference type="PROSITE" id="PS51898"/>
    </source>
</evidence>
<dbReference type="GO" id="GO:0003677">
    <property type="term" value="F:DNA binding"/>
    <property type="evidence" value="ECO:0007669"/>
    <property type="project" value="UniProtKB-UniRule"/>
</dbReference>
<dbReference type="CDD" id="cd00796">
    <property type="entry name" value="INT_Rci_Hp1_C"/>
    <property type="match status" value="1"/>
</dbReference>
<comment type="caution">
    <text evidence="8">The sequence shown here is derived from an EMBL/GenBank/DDBJ whole genome shotgun (WGS) entry which is preliminary data.</text>
</comment>
<dbReference type="PROSITE" id="PS51898">
    <property type="entry name" value="TYR_RECOMBINASE"/>
    <property type="match status" value="1"/>
</dbReference>
<dbReference type="Pfam" id="PF00589">
    <property type="entry name" value="Phage_integrase"/>
    <property type="match status" value="1"/>
</dbReference>
<evidence type="ECO:0000313" key="9">
    <source>
        <dbReference type="Proteomes" id="UP000639775"/>
    </source>
</evidence>
<comment type="similarity">
    <text evidence="1">Belongs to the 'phage' integrase family.</text>
</comment>
<dbReference type="InterPro" id="IPR010998">
    <property type="entry name" value="Integrase_recombinase_N"/>
</dbReference>
<dbReference type="Gene3D" id="1.10.150.130">
    <property type="match status" value="1"/>
</dbReference>
<evidence type="ECO:0000256" key="5">
    <source>
        <dbReference type="PROSITE-ProRule" id="PRU01248"/>
    </source>
</evidence>
<dbReference type="InterPro" id="IPR013762">
    <property type="entry name" value="Integrase-like_cat_sf"/>
</dbReference>
<feature type="domain" description="Core-binding (CB)" evidence="7">
    <location>
        <begin position="1"/>
        <end position="98"/>
    </location>
</feature>
<dbReference type="SUPFAM" id="SSF56349">
    <property type="entry name" value="DNA breaking-rejoining enzymes"/>
    <property type="match status" value="1"/>
</dbReference>
<evidence type="ECO:0000256" key="4">
    <source>
        <dbReference type="ARBA" id="ARBA00023172"/>
    </source>
</evidence>
<accession>A0A967EFM5</accession>
<dbReference type="Proteomes" id="UP000639775">
    <property type="component" value="Unassembled WGS sequence"/>
</dbReference>
<organism evidence="8 9">
    <name type="scientific">Roseovarius gahaiensis</name>
    <dbReference type="NCBI Taxonomy" id="2716691"/>
    <lineage>
        <taxon>Bacteria</taxon>
        <taxon>Pseudomonadati</taxon>
        <taxon>Pseudomonadota</taxon>
        <taxon>Alphaproteobacteria</taxon>
        <taxon>Rhodobacterales</taxon>
        <taxon>Roseobacteraceae</taxon>
        <taxon>Roseovarius</taxon>
    </lineage>
</organism>
<keyword evidence="4" id="KW-0233">DNA recombination</keyword>
<dbReference type="InterPro" id="IPR002104">
    <property type="entry name" value="Integrase_catalytic"/>
</dbReference>
<evidence type="ECO:0000256" key="1">
    <source>
        <dbReference type="ARBA" id="ARBA00008857"/>
    </source>
</evidence>
<dbReference type="PANTHER" id="PTHR30629">
    <property type="entry name" value="PROPHAGE INTEGRASE"/>
    <property type="match status" value="1"/>
</dbReference>
<gene>
    <name evidence="8" type="ORF">HAT86_05805</name>
</gene>
<evidence type="ECO:0000256" key="3">
    <source>
        <dbReference type="ARBA" id="ARBA00023125"/>
    </source>
</evidence>
<sequence length="327" mass="36464">MTVNQLCDDYIKHGMTTKKPSTIKTDLGRINGHIRPLVGKKKISSLTRRDVEQLLVDVAEGKTARDIRTEKGRSIITGGKGTATRTVRLLGGIFTYAMNHGLVKANPCPGVKVYKDGSKERFLSQDELDSLAKTLEEAETIGLPWTLRTDAKTKHRPKDKNMREVISPHVTGAFRLLVLTGCRLREILHLRWNEVDLERGLLNLPDSKTGRKTVYLSNAAIELLENLPRAGTYVVAGDNPNKPRADLKRPWKRISEHAGIADVRIHDLRHTFASVGAAQGLSLQVIGKLLGHKSPETTARYAHLTEDPLRRALNDMSGRLPFKRDNN</sequence>
<dbReference type="InterPro" id="IPR044068">
    <property type="entry name" value="CB"/>
</dbReference>
<feature type="domain" description="Tyr recombinase" evidence="6">
    <location>
        <begin position="118"/>
        <end position="314"/>
    </location>
</feature>
<protein>
    <submittedName>
        <fullName evidence="8">Site-specific integrase</fullName>
    </submittedName>
</protein>
<dbReference type="InterPro" id="IPR011010">
    <property type="entry name" value="DNA_brk_join_enz"/>
</dbReference>
<dbReference type="PROSITE" id="PS51900">
    <property type="entry name" value="CB"/>
    <property type="match status" value="1"/>
</dbReference>
<dbReference type="PANTHER" id="PTHR30629:SF2">
    <property type="entry name" value="PROPHAGE INTEGRASE INTS-RELATED"/>
    <property type="match status" value="1"/>
</dbReference>
<evidence type="ECO:0000313" key="8">
    <source>
        <dbReference type="EMBL" id="NHQ73981.1"/>
    </source>
</evidence>